<proteinExistence type="predicted"/>
<sequence length="154" mass="17878">MVSGLTMPDLRDRADVEALLRRFYGRALDDEVLAEPFARLRATGLDDHVPTMCDFWETVLFRAGRYRGSALQAHRDIHRRAPLSDRHFRRWLTLWHITVDEMYRGPAADRAKIQAARIAWAMHRRLTGADSPELLVTQRVRDDRAPDRTGSDDR</sequence>
<dbReference type="HOGENOM" id="CLU_104957_3_0_11"/>
<dbReference type="AlphaFoldDB" id="A0A0H3A5D9"/>
<dbReference type="CDD" id="cd08916">
    <property type="entry name" value="TrHb3_P"/>
    <property type="match status" value="1"/>
</dbReference>
<gene>
    <name evidence="1" type="ordered locus">MAV_4008</name>
</gene>
<dbReference type="RefSeq" id="WP_011725811.1">
    <property type="nucleotide sequence ID" value="NC_008595.1"/>
</dbReference>
<dbReference type="EMBL" id="CP000479">
    <property type="protein sequence ID" value="ABK69147.1"/>
    <property type="molecule type" value="Genomic_DNA"/>
</dbReference>
<evidence type="ECO:0000313" key="2">
    <source>
        <dbReference type="Proteomes" id="UP000001574"/>
    </source>
</evidence>
<dbReference type="GO" id="GO:0019825">
    <property type="term" value="F:oxygen binding"/>
    <property type="evidence" value="ECO:0007669"/>
    <property type="project" value="InterPro"/>
</dbReference>
<dbReference type="Gene3D" id="1.10.490.10">
    <property type="entry name" value="Globins"/>
    <property type="match status" value="1"/>
</dbReference>
<dbReference type="SUPFAM" id="SSF46458">
    <property type="entry name" value="Globin-like"/>
    <property type="match status" value="1"/>
</dbReference>
<evidence type="ECO:0000313" key="1">
    <source>
        <dbReference type="EMBL" id="ABK69147.1"/>
    </source>
</evidence>
<dbReference type="KEGG" id="mav:MAV_4008"/>
<protein>
    <recommendedName>
        <fullName evidence="3">Cyanoglobin</fullName>
    </recommendedName>
</protein>
<dbReference type="InterPro" id="IPR012292">
    <property type="entry name" value="Globin/Proto"/>
</dbReference>
<dbReference type="InterPro" id="IPR009050">
    <property type="entry name" value="Globin-like_sf"/>
</dbReference>
<dbReference type="GO" id="GO:0020037">
    <property type="term" value="F:heme binding"/>
    <property type="evidence" value="ECO:0007669"/>
    <property type="project" value="InterPro"/>
</dbReference>
<dbReference type="Proteomes" id="UP000001574">
    <property type="component" value="Chromosome"/>
</dbReference>
<dbReference type="GeneID" id="75271492"/>
<evidence type="ECO:0008006" key="3">
    <source>
        <dbReference type="Google" id="ProtNLM"/>
    </source>
</evidence>
<organism evidence="1 2">
    <name type="scientific">Mycobacterium avium (strain 104)</name>
    <dbReference type="NCBI Taxonomy" id="243243"/>
    <lineage>
        <taxon>Bacteria</taxon>
        <taxon>Bacillati</taxon>
        <taxon>Actinomycetota</taxon>
        <taxon>Actinomycetes</taxon>
        <taxon>Mycobacteriales</taxon>
        <taxon>Mycobacteriaceae</taxon>
        <taxon>Mycobacterium</taxon>
        <taxon>Mycobacterium avium complex (MAC)</taxon>
    </lineage>
</organism>
<accession>A0A0H3A5D9</accession>
<name>A0A0H3A5D9_MYCA1</name>
<reference evidence="1 2" key="1">
    <citation type="submission" date="2006-10" db="EMBL/GenBank/DDBJ databases">
        <authorList>
            <person name="Fleischmann R.D."/>
            <person name="Dodson R.J."/>
            <person name="Haft D.H."/>
            <person name="Merkel J.S."/>
            <person name="Nelson W.C."/>
            <person name="Fraser C.M."/>
        </authorList>
    </citation>
    <scope>NUCLEOTIDE SEQUENCE [LARGE SCALE GENOMIC DNA]</scope>
    <source>
        <strain evidence="1 2">104</strain>
    </source>
</reference>